<keyword evidence="2" id="KW-0378">Hydrolase</keyword>
<dbReference type="InterPro" id="IPR009003">
    <property type="entry name" value="Peptidase_S1_PA"/>
</dbReference>
<dbReference type="Gene3D" id="2.40.10.10">
    <property type="entry name" value="Trypsin-like serine proteases"/>
    <property type="match status" value="2"/>
</dbReference>
<gene>
    <name evidence="2" type="ORF">DC363_13785</name>
</gene>
<dbReference type="AlphaFoldDB" id="A0A2T7FUN3"/>
<dbReference type="Proteomes" id="UP000244817">
    <property type="component" value="Unassembled WGS sequence"/>
</dbReference>
<organism evidence="2 3">
    <name type="scientific">Thalassorhabdomicrobium marinisediminis</name>
    <dbReference type="NCBI Taxonomy" id="2170577"/>
    <lineage>
        <taxon>Bacteria</taxon>
        <taxon>Pseudomonadati</taxon>
        <taxon>Pseudomonadota</taxon>
        <taxon>Alphaproteobacteria</taxon>
        <taxon>Rhodobacterales</taxon>
        <taxon>Paracoccaceae</taxon>
        <taxon>Thalassorhabdomicrobium</taxon>
    </lineage>
</organism>
<protein>
    <submittedName>
        <fullName evidence="2">Serine protease</fullName>
    </submittedName>
</protein>
<dbReference type="SUPFAM" id="SSF50494">
    <property type="entry name" value="Trypsin-like serine proteases"/>
    <property type="match status" value="1"/>
</dbReference>
<sequence>MVVFCRLLAVVLFALVGSPKTEAQDYSNLFRTFRADTLSWNDRRFLQAALAFEGHYNGLLDGDWGPRSQRAMQRFSRQEFGSATEDWHMALLAFGFFQLVDRDGWQIEYFDGLNMSMLFPNGAARTDPPTDNFVNFRHRNSSLSYSVGVHSRATTQRLHDYTEHSAAAGAEPYILRRQDYAISSVTQPGGAVLYTRSNFTNGAWRTIMLSANRRDTALLNAVAGSIAVGRTAPLQITENGTLETAILQTAAVLSAEEDAPQTSIATPAKPATPQVSSGTGFVVDAKGHVLTNAHVIEGCSTITFNGMPATRVAASEDDDLALLHVSDWSGDDFARFSPTPARLNSDVTVVGFPLAGILSGLNVTRGAVSSKLGFGGEIGGMQITAPVQTGNSGGPVLAADGEVVGVVVSKLDERAIAEATGDTPQNVNFAIRGELAKLFLFQNGIEPQLGTSDAPLPPTELADMATTFTGFIECRG</sequence>
<feature type="signal peptide" evidence="1">
    <location>
        <begin position="1"/>
        <end position="23"/>
    </location>
</feature>
<dbReference type="GO" id="GO:0004252">
    <property type="term" value="F:serine-type endopeptidase activity"/>
    <property type="evidence" value="ECO:0007669"/>
    <property type="project" value="InterPro"/>
</dbReference>
<dbReference type="InterPro" id="IPR043504">
    <property type="entry name" value="Peptidase_S1_PA_chymotrypsin"/>
</dbReference>
<accession>A0A2T7FUN3</accession>
<dbReference type="EMBL" id="QCYG01000008">
    <property type="protein sequence ID" value="PVA05880.1"/>
    <property type="molecule type" value="Genomic_DNA"/>
</dbReference>
<dbReference type="Pfam" id="PF13365">
    <property type="entry name" value="Trypsin_2"/>
    <property type="match status" value="1"/>
</dbReference>
<keyword evidence="1" id="KW-0732">Signal</keyword>
<comment type="caution">
    <text evidence="2">The sequence shown here is derived from an EMBL/GenBank/DDBJ whole genome shotgun (WGS) entry which is preliminary data.</text>
</comment>
<dbReference type="PANTHER" id="PTHR43019:SF23">
    <property type="entry name" value="PROTEASE DO-LIKE 5, CHLOROPLASTIC"/>
    <property type="match status" value="1"/>
</dbReference>
<feature type="chain" id="PRO_5015711224" evidence="1">
    <location>
        <begin position="24"/>
        <end position="476"/>
    </location>
</feature>
<dbReference type="PANTHER" id="PTHR43019">
    <property type="entry name" value="SERINE ENDOPROTEASE DEGS"/>
    <property type="match status" value="1"/>
</dbReference>
<evidence type="ECO:0000313" key="2">
    <source>
        <dbReference type="EMBL" id="PVA05880.1"/>
    </source>
</evidence>
<dbReference type="RefSeq" id="WP_108641732.1">
    <property type="nucleotide sequence ID" value="NZ_QCYG01000008.1"/>
</dbReference>
<name>A0A2T7FUN3_9RHOB</name>
<evidence type="ECO:0000313" key="3">
    <source>
        <dbReference type="Proteomes" id="UP000244817"/>
    </source>
</evidence>
<evidence type="ECO:0000256" key="1">
    <source>
        <dbReference type="SAM" id="SignalP"/>
    </source>
</evidence>
<dbReference type="GO" id="GO:0006508">
    <property type="term" value="P:proteolysis"/>
    <property type="evidence" value="ECO:0007669"/>
    <property type="project" value="UniProtKB-KW"/>
</dbReference>
<reference evidence="2 3" key="1">
    <citation type="submission" date="2018-04" db="EMBL/GenBank/DDBJ databases">
        <title>Pelagivirga bohaiensis gen. nov., sp. nov., a bacterium isolated from the Bohai Sea.</title>
        <authorList>
            <person name="Ji X."/>
        </authorList>
    </citation>
    <scope>NUCLEOTIDE SEQUENCE [LARGE SCALE GENOMIC DNA]</scope>
    <source>
        <strain evidence="2 3">BH-SD16</strain>
    </source>
</reference>
<dbReference type="OrthoDB" id="1522627at2"/>
<dbReference type="PRINTS" id="PR00834">
    <property type="entry name" value="PROTEASES2C"/>
</dbReference>
<proteinExistence type="predicted"/>
<keyword evidence="3" id="KW-1185">Reference proteome</keyword>
<dbReference type="InterPro" id="IPR001940">
    <property type="entry name" value="Peptidase_S1C"/>
</dbReference>
<keyword evidence="2" id="KW-0645">Protease</keyword>